<name>A0AAD6YU13_9AGAR</name>
<dbReference type="AlphaFoldDB" id="A0AAD6YU13"/>
<proteinExistence type="predicted"/>
<keyword evidence="3" id="KW-1185">Reference proteome</keyword>
<feature type="non-terminal residue" evidence="2">
    <location>
        <position position="56"/>
    </location>
</feature>
<accession>A0AAD6YU13</accession>
<gene>
    <name evidence="1" type="ORF">GGX14DRAFT_305597</name>
    <name evidence="2" type="ORF">GGX14DRAFT_341410</name>
</gene>
<evidence type="ECO:0000313" key="3">
    <source>
        <dbReference type="Proteomes" id="UP001219525"/>
    </source>
</evidence>
<dbReference type="EMBL" id="JARJCW010000001">
    <property type="protein sequence ID" value="KAJ7229826.1"/>
    <property type="molecule type" value="Genomic_DNA"/>
</dbReference>
<evidence type="ECO:0000313" key="2">
    <source>
        <dbReference type="EMBL" id="KAJ7229826.1"/>
    </source>
</evidence>
<feature type="non-terminal residue" evidence="2">
    <location>
        <position position="1"/>
    </location>
</feature>
<evidence type="ECO:0000313" key="1">
    <source>
        <dbReference type="EMBL" id="KAJ7214315.1"/>
    </source>
</evidence>
<reference evidence="2" key="1">
    <citation type="submission" date="2023-03" db="EMBL/GenBank/DDBJ databases">
        <title>Massive genome expansion in bonnet fungi (Mycena s.s.) driven by repeated elements and novel gene families across ecological guilds.</title>
        <authorList>
            <consortium name="Lawrence Berkeley National Laboratory"/>
            <person name="Harder C.B."/>
            <person name="Miyauchi S."/>
            <person name="Viragh M."/>
            <person name="Kuo A."/>
            <person name="Thoen E."/>
            <person name="Andreopoulos B."/>
            <person name="Lu D."/>
            <person name="Skrede I."/>
            <person name="Drula E."/>
            <person name="Henrissat B."/>
            <person name="Morin E."/>
            <person name="Kohler A."/>
            <person name="Barry K."/>
            <person name="LaButti K."/>
            <person name="Morin E."/>
            <person name="Salamov A."/>
            <person name="Lipzen A."/>
            <person name="Mereny Z."/>
            <person name="Hegedus B."/>
            <person name="Baldrian P."/>
            <person name="Stursova M."/>
            <person name="Weitz H."/>
            <person name="Taylor A."/>
            <person name="Grigoriev I.V."/>
            <person name="Nagy L.G."/>
            <person name="Martin F."/>
            <person name="Kauserud H."/>
        </authorList>
    </citation>
    <scope>NUCLEOTIDE SEQUENCE</scope>
    <source>
        <strain evidence="2">9144</strain>
    </source>
</reference>
<organism evidence="2 3">
    <name type="scientific">Mycena pura</name>
    <dbReference type="NCBI Taxonomy" id="153505"/>
    <lineage>
        <taxon>Eukaryota</taxon>
        <taxon>Fungi</taxon>
        <taxon>Dikarya</taxon>
        <taxon>Basidiomycota</taxon>
        <taxon>Agaricomycotina</taxon>
        <taxon>Agaricomycetes</taxon>
        <taxon>Agaricomycetidae</taxon>
        <taxon>Agaricales</taxon>
        <taxon>Marasmiineae</taxon>
        <taxon>Mycenaceae</taxon>
        <taxon>Mycena</taxon>
    </lineage>
</organism>
<dbReference type="EMBL" id="JARJCW010000019">
    <property type="protein sequence ID" value="KAJ7214315.1"/>
    <property type="molecule type" value="Genomic_DNA"/>
</dbReference>
<comment type="caution">
    <text evidence="2">The sequence shown here is derived from an EMBL/GenBank/DDBJ whole genome shotgun (WGS) entry which is preliminary data.</text>
</comment>
<sequence length="56" mass="6436">LMWPMLANGTVRGAVIPLTDIRQTCQLFPNFDRPAVNEQWTSDTVLDECYSFFVNN</sequence>
<dbReference type="Proteomes" id="UP001219525">
    <property type="component" value="Unassembled WGS sequence"/>
</dbReference>
<protein>
    <submittedName>
        <fullName evidence="2">Uncharacterized protein</fullName>
    </submittedName>
</protein>